<proteinExistence type="predicted"/>
<sequence>MIRKSLAIAGAVAIGMAAGFTPAAAQENANELTEERFVGTFDEVNPKLGAPPVGMVSIRRKGDQLEFNLRGTGFDRKMHLVHIHGFAEADPREAVCPTMEADTNEDGFVDLIETRPIAGVTMVPFTDDPASLKIQADTYPKPNEDGKATYHQSVDLKTLESAMEETFGTSPALGRRVVFIHGVPEGTQLPDTVGSLEGVPAEVTIPVACAEL</sequence>
<accession>A0A397Q0H3</accession>
<evidence type="ECO:0000256" key="1">
    <source>
        <dbReference type="SAM" id="SignalP"/>
    </source>
</evidence>
<dbReference type="Proteomes" id="UP000266273">
    <property type="component" value="Unassembled WGS sequence"/>
</dbReference>
<dbReference type="EMBL" id="QXDF01000001">
    <property type="protein sequence ID" value="RIA55010.1"/>
    <property type="molecule type" value="Genomic_DNA"/>
</dbReference>
<dbReference type="OrthoDB" id="7854479at2"/>
<feature type="signal peptide" evidence="1">
    <location>
        <begin position="1"/>
        <end position="25"/>
    </location>
</feature>
<feature type="chain" id="PRO_5017242460" description="CHRD domain-containing protein" evidence="1">
    <location>
        <begin position="26"/>
        <end position="212"/>
    </location>
</feature>
<keyword evidence="3" id="KW-1185">Reference proteome</keyword>
<evidence type="ECO:0008006" key="4">
    <source>
        <dbReference type="Google" id="ProtNLM"/>
    </source>
</evidence>
<dbReference type="AlphaFoldDB" id="A0A397Q0H3"/>
<evidence type="ECO:0000313" key="2">
    <source>
        <dbReference type="EMBL" id="RIA55010.1"/>
    </source>
</evidence>
<dbReference type="RefSeq" id="WP_119059971.1">
    <property type="nucleotide sequence ID" value="NZ_QXDF01000001.1"/>
</dbReference>
<comment type="caution">
    <text evidence="2">The sequence shown here is derived from an EMBL/GenBank/DDBJ whole genome shotgun (WGS) entry which is preliminary data.</text>
</comment>
<evidence type="ECO:0000313" key="3">
    <source>
        <dbReference type="Proteomes" id="UP000266273"/>
    </source>
</evidence>
<organism evidence="2 3">
    <name type="scientific">Dichotomicrobium thermohalophilum</name>
    <dbReference type="NCBI Taxonomy" id="933063"/>
    <lineage>
        <taxon>Bacteria</taxon>
        <taxon>Pseudomonadati</taxon>
        <taxon>Pseudomonadota</taxon>
        <taxon>Alphaproteobacteria</taxon>
        <taxon>Hyphomicrobiales</taxon>
        <taxon>Hyphomicrobiaceae</taxon>
        <taxon>Dichotomicrobium</taxon>
    </lineage>
</organism>
<name>A0A397Q0H3_9HYPH</name>
<reference evidence="2 3" key="1">
    <citation type="submission" date="2018-08" db="EMBL/GenBank/DDBJ databases">
        <title>Genomic Encyclopedia of Archaeal and Bacterial Type Strains, Phase II (KMG-II): from individual species to whole genera.</title>
        <authorList>
            <person name="Goeker M."/>
        </authorList>
    </citation>
    <scope>NUCLEOTIDE SEQUENCE [LARGE SCALE GENOMIC DNA]</scope>
    <source>
        <strain evidence="2 3">DSM 5002</strain>
    </source>
</reference>
<protein>
    <recommendedName>
        <fullName evidence="4">CHRD domain-containing protein</fullName>
    </recommendedName>
</protein>
<keyword evidence="1" id="KW-0732">Signal</keyword>
<gene>
    <name evidence="2" type="ORF">BXY53_0060</name>
</gene>